<dbReference type="PANTHER" id="PTHR47453">
    <property type="entry name" value="PHOSPHOGLUCAN, WATER DIKINASE, CHLOROPLASTIC"/>
    <property type="match status" value="1"/>
</dbReference>
<comment type="cofactor">
    <cofactor evidence="1">
        <name>Mg(2+)</name>
        <dbReference type="ChEBI" id="CHEBI:18420"/>
    </cofactor>
</comment>
<dbReference type="Gene3D" id="3.30.1490.20">
    <property type="entry name" value="ATP-grasp fold, A domain"/>
    <property type="match status" value="1"/>
</dbReference>
<dbReference type="Gene3D" id="2.60.40.10">
    <property type="entry name" value="Immunoglobulins"/>
    <property type="match status" value="1"/>
</dbReference>
<dbReference type="InterPro" id="IPR002192">
    <property type="entry name" value="PPDK_AMP/ATP-bd"/>
</dbReference>
<dbReference type="Gene3D" id="3.30.470.20">
    <property type="entry name" value="ATP-grasp fold, B domain"/>
    <property type="match status" value="1"/>
</dbReference>
<dbReference type="AlphaFoldDB" id="A0AAW1SB41"/>
<evidence type="ECO:0000256" key="8">
    <source>
        <dbReference type="ARBA" id="ARBA00022840"/>
    </source>
</evidence>
<dbReference type="GO" id="GO:0016301">
    <property type="term" value="F:kinase activity"/>
    <property type="evidence" value="ECO:0007669"/>
    <property type="project" value="UniProtKB-KW"/>
</dbReference>
<dbReference type="SUPFAM" id="SSF56059">
    <property type="entry name" value="Glutathione synthetase ATP-binding domain-like"/>
    <property type="match status" value="1"/>
</dbReference>
<keyword evidence="7" id="KW-0418">Kinase</keyword>
<dbReference type="SMART" id="SM01065">
    <property type="entry name" value="CBM_2"/>
    <property type="match status" value="1"/>
</dbReference>
<evidence type="ECO:0000256" key="7">
    <source>
        <dbReference type="ARBA" id="ARBA00022777"/>
    </source>
</evidence>
<dbReference type="GO" id="GO:2001070">
    <property type="term" value="F:starch binding"/>
    <property type="evidence" value="ECO:0007669"/>
    <property type="project" value="InterPro"/>
</dbReference>
<gene>
    <name evidence="13" type="ORF">WJX74_002436</name>
</gene>
<sequence>MLLPRPSFRNPAQGLPGNTVLRSQPVLHQSHAGRRLRQVVVCSSASVQFSIKRQVAFGESHKLIGGHPSLGGWNPDNAPAMCWNDGDVWTLDLDLPSEEDLEFKCIKVAHGGVEWESGPNHKLKLPGSEKIAIGFEWGSNGKLSVNTDGASNLQDQQQPQEKEQAPPPPQQSDPQVSSGGSDRLDHQRWQGAGPTFMQSNEHSGDRAGQWVTEGLQGVALTLVKGDRDAGSWLRKLELTKQLLVDEKDGSLPDDNALAYAFIYLQLINTGAIPCVEGGGHYRPNKHAELARDIFRRLERLIGDRNTPASSALLARKIHPRLPSFSAEYTQSTPLTRIRDIAHRNDIPSDLKREIKHTLQNKLHRNAGPEDLVATEAMLERISHGGYSEDFVNEFRVFTGELRDFFNAASFADMLQGLRESLDDAGTRALDTFLGAKQKADGMGEGQGAATAIMEALHGLTTLRATLSAGLLSGLRNDAPDSAVTMRQRWRLCEIRAEEYMFVLLSRFLNQLDSQGGAEALAKAGDEAWRMPLGAAVLSVRHIGLSGWSQAECAALENELTAWQQAGKFQERDQALRLKASLERLQRITQVYTDTLLSLFPERATTLGKALGLEIERVQVFTEAEVRASMVFQLSKLAGLLLKASRLAIGDAAWDALVTGEAVGKLVEVQRIEPGALTQQQAGPVVLLVKEASGDEEVGAAGGDLKGVILCHSLPHLSHLGVRARQEKVVFVTCEDEETLQQDVHPLVGQQVIVRASGESVKIEAHSGTAAAEAEPSKAQPESGKASAAAGLSKTQKVKQAALVPLAQATVESCGSKAAKCAQLAGFAQQQSSFRTASGVCIPFGSMELALKGKDKEFKKLLKQLQEASLEGGALDEACRQMQELVRAVAPPASILSDAVDAFQKDATVIVRSSANVEDLAGMSGAGLYDSIPGIPASDPSALGKAVGAVWASLYTRRAVLSRRAAGVKQADASMAVLIQEQLTPDLSFVLHTTSPTSDDKDEVMAELAVGLGETLASGTRGSPWRLSANDTKGTVKTMAFANLSQAYASGHTGPTIDYSRQSLSLDDDKRKQVGLKLAEVGKQLEQEFDGPQDVEGVLIGDNVYLVQTRPQP</sequence>
<feature type="compositionally biased region" description="Low complexity" evidence="11">
    <location>
        <begin position="172"/>
        <end position="181"/>
    </location>
</feature>
<evidence type="ECO:0000256" key="6">
    <source>
        <dbReference type="ARBA" id="ARBA00022741"/>
    </source>
</evidence>
<dbReference type="Proteomes" id="UP001438707">
    <property type="component" value="Unassembled WGS sequence"/>
</dbReference>
<evidence type="ECO:0000256" key="2">
    <source>
        <dbReference type="ARBA" id="ARBA00007837"/>
    </source>
</evidence>
<accession>A0AAW1SB41</accession>
<evidence type="ECO:0000256" key="1">
    <source>
        <dbReference type="ARBA" id="ARBA00001946"/>
    </source>
</evidence>
<reference evidence="13 14" key="1">
    <citation type="journal article" date="2024" name="Nat. Commun.">
        <title>Phylogenomics reveals the evolutionary origins of lichenization in chlorophyte algae.</title>
        <authorList>
            <person name="Puginier C."/>
            <person name="Libourel C."/>
            <person name="Otte J."/>
            <person name="Skaloud P."/>
            <person name="Haon M."/>
            <person name="Grisel S."/>
            <person name="Petersen M."/>
            <person name="Berrin J.G."/>
            <person name="Delaux P.M."/>
            <person name="Dal Grande F."/>
            <person name="Keller J."/>
        </authorList>
    </citation>
    <scope>NUCLEOTIDE SEQUENCE [LARGE SCALE GENOMIC DNA]</scope>
    <source>
        <strain evidence="13 14">SAG 2145</strain>
    </source>
</reference>
<keyword evidence="8" id="KW-0067">ATP-binding</keyword>
<comment type="caution">
    <text evidence="13">The sequence shown here is derived from an EMBL/GenBank/DDBJ whole genome shotgun (WGS) entry which is preliminary data.</text>
</comment>
<dbReference type="CDD" id="cd05467">
    <property type="entry name" value="CBM20"/>
    <property type="match status" value="1"/>
</dbReference>
<comment type="similarity">
    <text evidence="2">Belongs to the PEP-utilizing enzyme family.</text>
</comment>
<protein>
    <recommendedName>
        <fullName evidence="12">CBM20 domain-containing protein</fullName>
    </recommendedName>
</protein>
<dbReference type="InterPro" id="IPR013815">
    <property type="entry name" value="ATP_grasp_subdomain_1"/>
</dbReference>
<keyword evidence="5" id="KW-0479">Metal-binding</keyword>
<keyword evidence="10" id="KW-0119">Carbohydrate metabolism</keyword>
<dbReference type="Pfam" id="PF00686">
    <property type="entry name" value="CBM_20"/>
    <property type="match status" value="1"/>
</dbReference>
<dbReference type="InterPro" id="IPR002044">
    <property type="entry name" value="CBM20"/>
</dbReference>
<dbReference type="InterPro" id="IPR013784">
    <property type="entry name" value="Carb-bd-like_fold"/>
</dbReference>
<dbReference type="GO" id="GO:0005524">
    <property type="term" value="F:ATP binding"/>
    <property type="evidence" value="ECO:0007669"/>
    <property type="project" value="UniProtKB-KW"/>
</dbReference>
<dbReference type="Pfam" id="PF22973">
    <property type="entry name" value="GWD1_pHisD"/>
    <property type="match status" value="1"/>
</dbReference>
<feature type="compositionally biased region" description="Polar residues" evidence="11">
    <location>
        <begin position="144"/>
        <end position="153"/>
    </location>
</feature>
<evidence type="ECO:0000256" key="11">
    <source>
        <dbReference type="SAM" id="MobiDB-lite"/>
    </source>
</evidence>
<evidence type="ECO:0000256" key="9">
    <source>
        <dbReference type="ARBA" id="ARBA00022842"/>
    </source>
</evidence>
<organism evidence="13 14">
    <name type="scientific">Apatococcus lobatus</name>
    <dbReference type="NCBI Taxonomy" id="904363"/>
    <lineage>
        <taxon>Eukaryota</taxon>
        <taxon>Viridiplantae</taxon>
        <taxon>Chlorophyta</taxon>
        <taxon>core chlorophytes</taxon>
        <taxon>Trebouxiophyceae</taxon>
        <taxon>Chlorellales</taxon>
        <taxon>Chlorellaceae</taxon>
        <taxon>Apatococcus</taxon>
    </lineage>
</organism>
<feature type="domain" description="CBM20" evidence="12">
    <location>
        <begin position="39"/>
        <end position="139"/>
    </location>
</feature>
<evidence type="ECO:0000256" key="10">
    <source>
        <dbReference type="ARBA" id="ARBA00023277"/>
    </source>
</evidence>
<dbReference type="SUPFAM" id="SSF49452">
    <property type="entry name" value="Starch-binding domain-like"/>
    <property type="match status" value="1"/>
</dbReference>
<evidence type="ECO:0000256" key="3">
    <source>
        <dbReference type="ARBA" id="ARBA00011738"/>
    </source>
</evidence>
<evidence type="ECO:0000256" key="5">
    <source>
        <dbReference type="ARBA" id="ARBA00022723"/>
    </source>
</evidence>
<feature type="region of interest" description="Disordered" evidence="11">
    <location>
        <begin position="764"/>
        <end position="790"/>
    </location>
</feature>
<proteinExistence type="inferred from homology"/>
<dbReference type="GO" id="GO:0046872">
    <property type="term" value="F:metal ion binding"/>
    <property type="evidence" value="ECO:0007669"/>
    <property type="project" value="UniProtKB-KW"/>
</dbReference>
<dbReference type="InterPro" id="IPR013783">
    <property type="entry name" value="Ig-like_fold"/>
</dbReference>
<comment type="subunit">
    <text evidence="3">Homodimer.</text>
</comment>
<dbReference type="PROSITE" id="PS51166">
    <property type="entry name" value="CBM20"/>
    <property type="match status" value="1"/>
</dbReference>
<keyword evidence="6" id="KW-0547">Nucleotide-binding</keyword>
<keyword evidence="14" id="KW-1185">Reference proteome</keyword>
<dbReference type="InterPro" id="IPR054481">
    <property type="entry name" value="GWD1_pHisD"/>
</dbReference>
<evidence type="ECO:0000313" key="13">
    <source>
        <dbReference type="EMBL" id="KAK9842786.1"/>
    </source>
</evidence>
<dbReference type="EMBL" id="JALJOS010000002">
    <property type="protein sequence ID" value="KAK9842786.1"/>
    <property type="molecule type" value="Genomic_DNA"/>
</dbReference>
<name>A0AAW1SB41_9CHLO</name>
<evidence type="ECO:0000259" key="12">
    <source>
        <dbReference type="PROSITE" id="PS51166"/>
    </source>
</evidence>
<evidence type="ECO:0000256" key="4">
    <source>
        <dbReference type="ARBA" id="ARBA00022679"/>
    </source>
</evidence>
<evidence type="ECO:0000313" key="14">
    <source>
        <dbReference type="Proteomes" id="UP001438707"/>
    </source>
</evidence>
<dbReference type="PANTHER" id="PTHR47453:SF1">
    <property type="entry name" value="PHOSPHOGLUCAN, WATER DIKINASE, CHLOROPLASTIC"/>
    <property type="match status" value="1"/>
</dbReference>
<dbReference type="Pfam" id="PF01326">
    <property type="entry name" value="PPDK_N"/>
    <property type="match status" value="1"/>
</dbReference>
<feature type="region of interest" description="Disordered" evidence="11">
    <location>
        <begin position="144"/>
        <end position="206"/>
    </location>
</feature>
<keyword evidence="4" id="KW-0808">Transferase</keyword>
<keyword evidence="9" id="KW-0460">Magnesium</keyword>